<organism evidence="1 2">
    <name type="scientific">Tanacetum coccineum</name>
    <dbReference type="NCBI Taxonomy" id="301880"/>
    <lineage>
        <taxon>Eukaryota</taxon>
        <taxon>Viridiplantae</taxon>
        <taxon>Streptophyta</taxon>
        <taxon>Embryophyta</taxon>
        <taxon>Tracheophyta</taxon>
        <taxon>Spermatophyta</taxon>
        <taxon>Magnoliopsida</taxon>
        <taxon>eudicotyledons</taxon>
        <taxon>Gunneridae</taxon>
        <taxon>Pentapetalae</taxon>
        <taxon>asterids</taxon>
        <taxon>campanulids</taxon>
        <taxon>Asterales</taxon>
        <taxon>Asteraceae</taxon>
        <taxon>Asteroideae</taxon>
        <taxon>Anthemideae</taxon>
        <taxon>Anthemidinae</taxon>
        <taxon>Tanacetum</taxon>
    </lineage>
</organism>
<keyword evidence="2" id="KW-1185">Reference proteome</keyword>
<reference evidence="1" key="1">
    <citation type="journal article" date="2022" name="Int. J. Mol. Sci.">
        <title>Draft Genome of Tanacetum Coccineum: Genomic Comparison of Closely Related Tanacetum-Family Plants.</title>
        <authorList>
            <person name="Yamashiro T."/>
            <person name="Shiraishi A."/>
            <person name="Nakayama K."/>
            <person name="Satake H."/>
        </authorList>
    </citation>
    <scope>NUCLEOTIDE SEQUENCE</scope>
</reference>
<name>A0ABQ5CBH5_9ASTR</name>
<comment type="caution">
    <text evidence="1">The sequence shown here is derived from an EMBL/GenBank/DDBJ whole genome shotgun (WGS) entry which is preliminary data.</text>
</comment>
<protein>
    <submittedName>
        <fullName evidence="1">Uncharacterized protein</fullName>
    </submittedName>
</protein>
<gene>
    <name evidence="1" type="ORF">Tco_0893824</name>
</gene>
<dbReference type="Proteomes" id="UP001151760">
    <property type="component" value="Unassembled WGS sequence"/>
</dbReference>
<evidence type="ECO:0000313" key="1">
    <source>
        <dbReference type="EMBL" id="GJT23887.1"/>
    </source>
</evidence>
<proteinExistence type="predicted"/>
<reference evidence="1" key="2">
    <citation type="submission" date="2022-01" db="EMBL/GenBank/DDBJ databases">
        <authorList>
            <person name="Yamashiro T."/>
            <person name="Shiraishi A."/>
            <person name="Satake H."/>
            <person name="Nakayama K."/>
        </authorList>
    </citation>
    <scope>NUCLEOTIDE SEQUENCE</scope>
</reference>
<accession>A0ABQ5CBH5</accession>
<dbReference type="EMBL" id="BQNB010014091">
    <property type="protein sequence ID" value="GJT23887.1"/>
    <property type="molecule type" value="Genomic_DNA"/>
</dbReference>
<sequence>MNGLDLSFAVGESVAAPEIFCRRRKHRYGAQKDAATGAEHLVLPEFFLLLYIVFVDPSCDHILDTFSVHPPS</sequence>
<evidence type="ECO:0000313" key="2">
    <source>
        <dbReference type="Proteomes" id="UP001151760"/>
    </source>
</evidence>